<sequence length="197" mass="22783">MSEDYFDYDAWERSRPTLTEQKSHPNHWFNRASDLRASAHVLWLVIESKQVQKDIGYGGSFSLGIACYPVYQMLCGLALELIMKAVITQKKIPLKKTHDLNALANDLGLPVDDKRKKLLKYYKHYIEWSGRYPVPLSGKDEDLTSFWALANSVTMTHTTPFKGSKLKVYRSNGATNWKHFDDVWCSVAEMFKFNDHE</sequence>
<evidence type="ECO:0000313" key="2">
    <source>
        <dbReference type="EMBL" id="PJZ05367.1"/>
    </source>
</evidence>
<proteinExistence type="predicted"/>
<evidence type="ECO:0000259" key="1">
    <source>
        <dbReference type="Pfam" id="PF05168"/>
    </source>
</evidence>
<dbReference type="Proteomes" id="UP000232062">
    <property type="component" value="Unassembled WGS sequence"/>
</dbReference>
<comment type="caution">
    <text evidence="2">The sequence shown here is derived from an EMBL/GenBank/DDBJ whole genome shotgun (WGS) entry which is preliminary data.</text>
</comment>
<protein>
    <recommendedName>
        <fullName evidence="1">HEPN domain-containing protein</fullName>
    </recommendedName>
</protein>
<keyword evidence="3" id="KW-1185">Reference proteome</keyword>
<dbReference type="OrthoDB" id="6872467at2"/>
<dbReference type="Pfam" id="PF05168">
    <property type="entry name" value="HEPN"/>
    <property type="match status" value="1"/>
</dbReference>
<dbReference type="RefSeq" id="WP_100701874.1">
    <property type="nucleotide sequence ID" value="NZ_PIQI01000017.1"/>
</dbReference>
<gene>
    <name evidence="2" type="ORF">PRCB_11815</name>
</gene>
<accession>A0A2M9WCW9</accession>
<dbReference type="InterPro" id="IPR007842">
    <property type="entry name" value="HEPN_dom"/>
</dbReference>
<organism evidence="2 3">
    <name type="scientific">Pantoea rodasii</name>
    <dbReference type="NCBI Taxonomy" id="1076549"/>
    <lineage>
        <taxon>Bacteria</taxon>
        <taxon>Pseudomonadati</taxon>
        <taxon>Pseudomonadota</taxon>
        <taxon>Gammaproteobacteria</taxon>
        <taxon>Enterobacterales</taxon>
        <taxon>Erwiniaceae</taxon>
        <taxon>Pantoea</taxon>
    </lineage>
</organism>
<feature type="domain" description="HEPN" evidence="1">
    <location>
        <begin position="73"/>
        <end position="150"/>
    </location>
</feature>
<reference evidence="2 3" key="1">
    <citation type="submission" date="2017-11" db="EMBL/GenBank/DDBJ databases">
        <title>The genome sequence of Pantoea rodasii DSM 26611.</title>
        <authorList>
            <person name="Gao J."/>
            <person name="Mao X."/>
            <person name="Sun J."/>
        </authorList>
    </citation>
    <scope>NUCLEOTIDE SEQUENCE [LARGE SCALE GENOMIC DNA]</scope>
    <source>
        <strain evidence="2 3">DSM 26611</strain>
    </source>
</reference>
<evidence type="ECO:0000313" key="3">
    <source>
        <dbReference type="Proteomes" id="UP000232062"/>
    </source>
</evidence>
<dbReference type="Gene3D" id="1.20.120.330">
    <property type="entry name" value="Nucleotidyltransferases domain 2"/>
    <property type="match status" value="1"/>
</dbReference>
<dbReference type="AlphaFoldDB" id="A0A2M9WCW9"/>
<dbReference type="STRING" id="1076549.HA45_22180"/>
<name>A0A2M9WCW9_9GAMM</name>
<dbReference type="EMBL" id="PIQI01000017">
    <property type="protein sequence ID" value="PJZ05367.1"/>
    <property type="molecule type" value="Genomic_DNA"/>
</dbReference>